<dbReference type="EMBL" id="QNRK01000001">
    <property type="protein sequence ID" value="RBP18091.1"/>
    <property type="molecule type" value="Genomic_DNA"/>
</dbReference>
<name>A0A366FU94_9HYPH</name>
<evidence type="ECO:0000313" key="2">
    <source>
        <dbReference type="Proteomes" id="UP000253529"/>
    </source>
</evidence>
<gene>
    <name evidence="1" type="ORF">DFR50_10133</name>
</gene>
<dbReference type="AlphaFoldDB" id="A0A366FU94"/>
<accession>A0A366FU94</accession>
<dbReference type="Proteomes" id="UP000253529">
    <property type="component" value="Unassembled WGS sequence"/>
</dbReference>
<keyword evidence="2" id="KW-1185">Reference proteome</keyword>
<proteinExistence type="predicted"/>
<reference evidence="1 2" key="1">
    <citation type="submission" date="2018-06" db="EMBL/GenBank/DDBJ databases">
        <title>Genomic Encyclopedia of Type Strains, Phase IV (KMG-IV): sequencing the most valuable type-strain genomes for metagenomic binning, comparative biology and taxonomic classification.</title>
        <authorList>
            <person name="Goeker M."/>
        </authorList>
    </citation>
    <scope>NUCLEOTIDE SEQUENCE [LARGE SCALE GENOMIC DNA]</scope>
    <source>
        <strain evidence="1 2">DSM 24875</strain>
    </source>
</reference>
<organism evidence="1 2">
    <name type="scientific">Roseiarcus fermentans</name>
    <dbReference type="NCBI Taxonomy" id="1473586"/>
    <lineage>
        <taxon>Bacteria</taxon>
        <taxon>Pseudomonadati</taxon>
        <taxon>Pseudomonadota</taxon>
        <taxon>Alphaproteobacteria</taxon>
        <taxon>Hyphomicrobiales</taxon>
        <taxon>Roseiarcaceae</taxon>
        <taxon>Roseiarcus</taxon>
    </lineage>
</organism>
<evidence type="ECO:0000313" key="1">
    <source>
        <dbReference type="EMBL" id="RBP18091.1"/>
    </source>
</evidence>
<comment type="caution">
    <text evidence="1">The sequence shown here is derived from an EMBL/GenBank/DDBJ whole genome shotgun (WGS) entry which is preliminary data.</text>
</comment>
<sequence>MPGSAPAPFHSMVGGLSKVESSMNLRFIPRGALAAIAGAAVVVGAAAGPSAAFTLSAPSLAAPIAGSDVERVWWDRWGRWHPNRPWGWGPPPPRWGWGAPRPYFYGYYRPVRRCWVGPWGGVRCRWG</sequence>
<protein>
    <submittedName>
        <fullName evidence="1">Uncharacterized protein</fullName>
    </submittedName>
</protein>